<evidence type="ECO:0000313" key="3">
    <source>
        <dbReference type="Proteomes" id="UP000223472"/>
    </source>
</evidence>
<feature type="transmembrane region" description="Helical" evidence="1">
    <location>
        <begin position="72"/>
        <end position="91"/>
    </location>
</feature>
<dbReference type="Proteomes" id="UP000223472">
    <property type="component" value="Unassembled WGS sequence"/>
</dbReference>
<organism evidence="2 3">
    <name type="scientific">Bacillus wiedmannii</name>
    <dbReference type="NCBI Taxonomy" id="1890302"/>
    <lineage>
        <taxon>Bacteria</taxon>
        <taxon>Bacillati</taxon>
        <taxon>Bacillota</taxon>
        <taxon>Bacilli</taxon>
        <taxon>Bacillales</taxon>
        <taxon>Bacillaceae</taxon>
        <taxon>Bacillus</taxon>
        <taxon>Bacillus cereus group</taxon>
    </lineage>
</organism>
<proteinExistence type="predicted"/>
<feature type="transmembrane region" description="Helical" evidence="1">
    <location>
        <begin position="107"/>
        <end position="126"/>
    </location>
</feature>
<reference evidence="2 3" key="1">
    <citation type="submission" date="2017-09" db="EMBL/GenBank/DDBJ databases">
        <title>Large-scale bioinformatics analysis of Bacillus genomes uncovers conserved roles of natural products in bacterial physiology.</title>
        <authorList>
            <consortium name="Agbiome Team Llc"/>
            <person name="Bleich R.M."/>
            <person name="Grubbs K.J."/>
            <person name="Santa Maria K.C."/>
            <person name="Allen S.E."/>
            <person name="Farag S."/>
            <person name="Shank E.A."/>
            <person name="Bowers A."/>
        </authorList>
    </citation>
    <scope>NUCLEOTIDE SEQUENCE [LARGE SCALE GENOMIC DNA]</scope>
    <source>
        <strain evidence="2 3">AFS065610</strain>
    </source>
</reference>
<sequence>MNDTKKLFIGATFGLFLGDIVVHIMNPAIPILPLVVSNVLAIVFLIVYSYYKKRKYKKEELPDIDERVVNKMKSYFTICITSFIFLFIMYLCVNKYLDRQAVHVNDLLYIAIFGLLISMASTSVLATRNR</sequence>
<gene>
    <name evidence="2" type="ORF">COM27_15870</name>
</gene>
<feature type="transmembrane region" description="Helical" evidence="1">
    <location>
        <begin position="7"/>
        <end position="25"/>
    </location>
</feature>
<dbReference type="RefSeq" id="WP_098707801.1">
    <property type="nucleotide sequence ID" value="NZ_JASDBZ010000005.1"/>
</dbReference>
<keyword evidence="1" id="KW-1133">Transmembrane helix</keyword>
<comment type="caution">
    <text evidence="2">The sequence shown here is derived from an EMBL/GenBank/DDBJ whole genome shotgun (WGS) entry which is preliminary data.</text>
</comment>
<accession>A0A2B6HKU4</accession>
<feature type="transmembrane region" description="Helical" evidence="1">
    <location>
        <begin position="31"/>
        <end position="51"/>
    </location>
</feature>
<keyword evidence="1" id="KW-0812">Transmembrane</keyword>
<keyword evidence="1" id="KW-0472">Membrane</keyword>
<dbReference type="EMBL" id="NVIY01000023">
    <property type="protein sequence ID" value="PGD34851.1"/>
    <property type="molecule type" value="Genomic_DNA"/>
</dbReference>
<protein>
    <submittedName>
        <fullName evidence="2">ATPase</fullName>
    </submittedName>
</protein>
<dbReference type="AlphaFoldDB" id="A0A2B6HKU4"/>
<name>A0A2B6HKU4_9BACI</name>
<evidence type="ECO:0000313" key="2">
    <source>
        <dbReference type="EMBL" id="PGD34851.1"/>
    </source>
</evidence>
<evidence type="ECO:0000256" key="1">
    <source>
        <dbReference type="SAM" id="Phobius"/>
    </source>
</evidence>